<evidence type="ECO:0000313" key="2">
    <source>
        <dbReference type="Proteomes" id="UP000214561"/>
    </source>
</evidence>
<dbReference type="EMBL" id="CP021641">
    <property type="protein sequence ID" value="ASR89156.1"/>
    <property type="molecule type" value="Genomic_DNA"/>
</dbReference>
<name>A0AB33CS98_ALCFA</name>
<proteinExistence type="predicted"/>
<dbReference type="KEGG" id="afq:AFA_06675"/>
<dbReference type="AlphaFoldDB" id="A0AB33CS98"/>
<gene>
    <name evidence="1" type="ORF">AFA_06675</name>
</gene>
<dbReference type="Proteomes" id="UP000214561">
    <property type="component" value="Chromosome"/>
</dbReference>
<reference evidence="1 2" key="1">
    <citation type="submission" date="2017-05" db="EMBL/GenBank/DDBJ databases">
        <authorList>
            <person name="Qiu J.G."/>
            <person name="He J."/>
        </authorList>
    </citation>
    <scope>NUCLEOTIDE SEQUENCE [LARGE SCALE GENOMIC DNA]</scope>
    <source>
        <strain evidence="1 2">JQ135</strain>
    </source>
</reference>
<accession>A0AB33CS98</accession>
<protein>
    <recommendedName>
        <fullName evidence="3">AlpA family phage regulatory protein</fullName>
    </recommendedName>
</protein>
<dbReference type="RefSeq" id="WP_059317839.1">
    <property type="nucleotide sequence ID" value="NZ_CP021641.1"/>
</dbReference>
<evidence type="ECO:0008006" key="3">
    <source>
        <dbReference type="Google" id="ProtNLM"/>
    </source>
</evidence>
<evidence type="ECO:0000313" key="1">
    <source>
        <dbReference type="EMBL" id="ASR89156.1"/>
    </source>
</evidence>
<organism evidence="1 2">
    <name type="scientific">Alcaligenes faecalis</name>
    <dbReference type="NCBI Taxonomy" id="511"/>
    <lineage>
        <taxon>Bacteria</taxon>
        <taxon>Pseudomonadati</taxon>
        <taxon>Pseudomonadota</taxon>
        <taxon>Betaproteobacteria</taxon>
        <taxon>Burkholderiales</taxon>
        <taxon>Alcaligenaceae</taxon>
        <taxon>Alcaligenes</taxon>
    </lineage>
</organism>
<sequence>MQQRDLIDIKQTAAMLGGLHPEHVRGRLMKRADFPRPFRIAGRVMLDRLEVAKWIEMQRQPIDGRTTQKSRNTLLKTA</sequence>